<dbReference type="EC" id="3.1.1.-" evidence="3"/>
<dbReference type="EC" id="3.1.1.96" evidence="3"/>
<comment type="catalytic activity">
    <reaction evidence="3">
        <text>a D-aminoacyl-tRNA + H2O = a tRNA + a D-alpha-amino acid + H(+)</text>
        <dbReference type="Rhea" id="RHEA:13953"/>
        <dbReference type="Rhea" id="RHEA-COMP:10123"/>
        <dbReference type="Rhea" id="RHEA-COMP:10124"/>
        <dbReference type="ChEBI" id="CHEBI:15377"/>
        <dbReference type="ChEBI" id="CHEBI:15378"/>
        <dbReference type="ChEBI" id="CHEBI:59871"/>
        <dbReference type="ChEBI" id="CHEBI:78442"/>
        <dbReference type="ChEBI" id="CHEBI:79333"/>
        <dbReference type="EC" id="3.1.1.96"/>
    </reaction>
</comment>
<comment type="similarity">
    <text evidence="1 3">Belongs to the DTD family.</text>
</comment>
<evidence type="ECO:0000313" key="5">
    <source>
        <dbReference type="Proteomes" id="UP000218890"/>
    </source>
</evidence>
<dbReference type="OrthoDB" id="9801395at2"/>
<comment type="subcellular location">
    <subcellularLocation>
        <location evidence="3">Cytoplasm</location>
    </subcellularLocation>
</comment>
<dbReference type="HAMAP" id="MF_00518">
    <property type="entry name" value="Deacylase_Dtd"/>
    <property type="match status" value="1"/>
</dbReference>
<dbReference type="GO" id="GO:0000049">
    <property type="term" value="F:tRNA binding"/>
    <property type="evidence" value="ECO:0007669"/>
    <property type="project" value="UniProtKB-UniRule"/>
</dbReference>
<keyword evidence="3" id="KW-0694">RNA-binding</keyword>
<dbReference type="Gene3D" id="3.50.80.10">
    <property type="entry name" value="D-tyrosyl-tRNA(Tyr) deacylase"/>
    <property type="match status" value="1"/>
</dbReference>
<dbReference type="PANTHER" id="PTHR10472">
    <property type="entry name" value="D-TYROSYL-TRNA TYR DEACYLASE"/>
    <property type="match status" value="1"/>
</dbReference>
<protein>
    <recommendedName>
        <fullName evidence="3">D-aminoacyl-tRNA deacylase</fullName>
        <shortName evidence="3">DTD</shortName>
        <ecNumber evidence="3">3.1.1.96</ecNumber>
    </recommendedName>
    <alternativeName>
        <fullName evidence="3">Gly-tRNA(Ala) deacylase</fullName>
        <ecNumber evidence="3">3.1.1.-</ecNumber>
    </alternativeName>
</protein>
<name>A0A110B4G8_HALHR</name>
<gene>
    <name evidence="3 4" type="primary">dtd</name>
    <name evidence="4" type="ORF">HH1059_00970</name>
</gene>
<dbReference type="GO" id="GO:0051500">
    <property type="term" value="F:D-tyrosyl-tRNA(Tyr) deacylase activity"/>
    <property type="evidence" value="ECO:0007669"/>
    <property type="project" value="TreeGrafter"/>
</dbReference>
<dbReference type="SUPFAM" id="SSF69500">
    <property type="entry name" value="DTD-like"/>
    <property type="match status" value="1"/>
</dbReference>
<proteinExistence type="inferred from homology"/>
<dbReference type="GO" id="GO:0043908">
    <property type="term" value="F:Ser(Gly)-tRNA(Ala) hydrolase activity"/>
    <property type="evidence" value="ECO:0007669"/>
    <property type="project" value="UniProtKB-UniRule"/>
</dbReference>
<dbReference type="AlphaFoldDB" id="A0A110B4G8"/>
<reference evidence="4" key="1">
    <citation type="submission" date="2016-02" db="EMBL/GenBank/DDBJ databases">
        <title>Halorhodospira halochloris DSM-1059 complete genome, version 2.</title>
        <authorList>
            <person name="Tsukatani Y."/>
        </authorList>
    </citation>
    <scope>NUCLEOTIDE SEQUENCE</scope>
    <source>
        <strain evidence="4">DSM 1059</strain>
    </source>
</reference>
<evidence type="ECO:0000313" key="4">
    <source>
        <dbReference type="EMBL" id="BAU56768.1"/>
    </source>
</evidence>
<accession>A0A110B4G8</accession>
<comment type="subunit">
    <text evidence="3">Homodimer.</text>
</comment>
<dbReference type="KEGG" id="hhk:HH1059_00970"/>
<dbReference type="PANTHER" id="PTHR10472:SF5">
    <property type="entry name" value="D-AMINOACYL-TRNA DEACYLASE 1"/>
    <property type="match status" value="1"/>
</dbReference>
<comment type="catalytic activity">
    <reaction evidence="3">
        <text>glycyl-tRNA(Ala) + H2O = tRNA(Ala) + glycine + H(+)</text>
        <dbReference type="Rhea" id="RHEA:53744"/>
        <dbReference type="Rhea" id="RHEA-COMP:9657"/>
        <dbReference type="Rhea" id="RHEA-COMP:13640"/>
        <dbReference type="ChEBI" id="CHEBI:15377"/>
        <dbReference type="ChEBI" id="CHEBI:15378"/>
        <dbReference type="ChEBI" id="CHEBI:57305"/>
        <dbReference type="ChEBI" id="CHEBI:78442"/>
        <dbReference type="ChEBI" id="CHEBI:78522"/>
    </reaction>
</comment>
<keyword evidence="5" id="KW-1185">Reference proteome</keyword>
<dbReference type="EMBL" id="AP017372">
    <property type="protein sequence ID" value="BAU56768.1"/>
    <property type="molecule type" value="Genomic_DNA"/>
</dbReference>
<dbReference type="RefSeq" id="WP_096407056.1">
    <property type="nucleotide sequence ID" value="NZ_AP017372.2"/>
</dbReference>
<keyword evidence="3" id="KW-0820">tRNA-binding</keyword>
<evidence type="ECO:0000256" key="2">
    <source>
        <dbReference type="ARBA" id="ARBA00022801"/>
    </source>
</evidence>
<dbReference type="NCBIfam" id="TIGR00256">
    <property type="entry name" value="D-aminoacyl-tRNA deacylase"/>
    <property type="match status" value="1"/>
</dbReference>
<comment type="function">
    <text evidence="3">An aminoacyl-tRNA editing enzyme that deacylates mischarged D-aminoacyl-tRNAs. Also deacylates mischarged glycyl-tRNA(Ala), protecting cells against glycine mischarging by AlaRS. Acts via tRNA-based rather than protein-based catalysis; rejects L-amino acids rather than detecting D-amino acids in the active site. By recycling D-aminoacyl-tRNA to D-amino acids and free tRNA molecules, this enzyme counteracts the toxicity associated with the formation of D-aminoacyl-tRNA entities in vivo and helps enforce protein L-homochirality.</text>
</comment>
<comment type="domain">
    <text evidence="3">A Gly-cisPro motif from one monomer fits into the active site of the other monomer to allow specific chiral rejection of L-amino acids.</text>
</comment>
<dbReference type="Pfam" id="PF02580">
    <property type="entry name" value="Tyr_Deacylase"/>
    <property type="match status" value="1"/>
</dbReference>
<dbReference type="InterPro" id="IPR003732">
    <property type="entry name" value="Daa-tRNA_deacyls_DTD"/>
</dbReference>
<evidence type="ECO:0000256" key="1">
    <source>
        <dbReference type="ARBA" id="ARBA00009673"/>
    </source>
</evidence>
<dbReference type="GO" id="GO:0106026">
    <property type="term" value="F:Gly-tRNA(Ala) deacylase activity"/>
    <property type="evidence" value="ECO:0007669"/>
    <property type="project" value="UniProtKB-UniRule"/>
</dbReference>
<dbReference type="FunFam" id="3.50.80.10:FF:000001">
    <property type="entry name" value="D-aminoacyl-tRNA deacylase"/>
    <property type="match status" value="1"/>
</dbReference>
<dbReference type="Proteomes" id="UP000218890">
    <property type="component" value="Chromosome"/>
</dbReference>
<evidence type="ECO:0000256" key="3">
    <source>
        <dbReference type="HAMAP-Rule" id="MF_00518"/>
    </source>
</evidence>
<dbReference type="InterPro" id="IPR023509">
    <property type="entry name" value="DTD-like_sf"/>
</dbReference>
<feature type="short sequence motif" description="Gly-cisPro motif, important for rejection of L-amino acids" evidence="3">
    <location>
        <begin position="138"/>
        <end position="139"/>
    </location>
</feature>
<sequence length="151" mass="16252">MIALIQRVTQAQVAVDSEVVGAIEQGVLALVAAEKGDGAPQVERLSERLLNYRIFADQAGKMNLSVEDIRADLLIVPQFTLAADTRKGNRPSFSGSAPPEQGQELFKKLCQTLRRRASGSVASGVFGADMQVTLTNDGPVTFWLRVPPADD</sequence>
<organism evidence="4 5">
    <name type="scientific">Halorhodospira halochloris</name>
    <name type="common">Ectothiorhodospira halochloris</name>
    <dbReference type="NCBI Taxonomy" id="1052"/>
    <lineage>
        <taxon>Bacteria</taxon>
        <taxon>Pseudomonadati</taxon>
        <taxon>Pseudomonadota</taxon>
        <taxon>Gammaproteobacteria</taxon>
        <taxon>Chromatiales</taxon>
        <taxon>Ectothiorhodospiraceae</taxon>
        <taxon>Halorhodospira</taxon>
    </lineage>
</organism>
<keyword evidence="3" id="KW-0963">Cytoplasm</keyword>
<dbReference type="GO" id="GO:0019478">
    <property type="term" value="P:D-amino acid catabolic process"/>
    <property type="evidence" value="ECO:0007669"/>
    <property type="project" value="UniProtKB-UniRule"/>
</dbReference>
<keyword evidence="2 3" id="KW-0378">Hydrolase</keyword>
<dbReference type="GO" id="GO:0005737">
    <property type="term" value="C:cytoplasm"/>
    <property type="evidence" value="ECO:0007669"/>
    <property type="project" value="UniProtKB-SubCell"/>
</dbReference>